<sequence length="75" mass="8338">RGDAKPSAGGLVVQTGRGLLEVRCTCTSWAKSYLGVRGMWHGSGARWAQWRAGLSELRKHATRTRLEVRNMGLER</sequence>
<reference evidence="2" key="1">
    <citation type="journal article" date="2020" name="Plant J.">
        <title>Transposons played a major role in the diversification between the closely related almond and peach genomes: results from the almond genome sequence.</title>
        <authorList>
            <person name="Alioto T."/>
            <person name="Alexiou K.G."/>
            <person name="Bardil A."/>
            <person name="Barteri F."/>
            <person name="Castanera R."/>
            <person name="Cruz F."/>
            <person name="Dhingra A."/>
            <person name="Duval H."/>
            <person name="Fernandez I Marti A."/>
            <person name="Frias L."/>
            <person name="Galan B."/>
            <person name="Garcia J.L."/>
            <person name="Howad W."/>
            <person name="Gomez-Garrido J."/>
            <person name="Gut M."/>
            <person name="Julca I."/>
            <person name="Morata J."/>
            <person name="Puigdomenech P."/>
            <person name="Ribeca P."/>
            <person name="Rubio Cabetas M.J."/>
            <person name="Vlasova A."/>
            <person name="Wirthensohn M."/>
            <person name="Garcia-Mas J."/>
            <person name="Gabaldon T."/>
            <person name="Casacuberta J.M."/>
            <person name="Arus P."/>
        </authorList>
    </citation>
    <scope>NUCLEOTIDE SEQUENCE [LARGE SCALE GENOMIC DNA]</scope>
    <source>
        <strain evidence="2">cv. Texas</strain>
    </source>
</reference>
<evidence type="ECO:0000313" key="1">
    <source>
        <dbReference type="EMBL" id="VVA41430.1"/>
    </source>
</evidence>
<evidence type="ECO:0000313" key="2">
    <source>
        <dbReference type="Proteomes" id="UP000327085"/>
    </source>
</evidence>
<gene>
    <name evidence="1" type="ORF">ALMOND_2B022364</name>
</gene>
<dbReference type="EMBL" id="CABIKO010001301">
    <property type="protein sequence ID" value="VVA41430.1"/>
    <property type="molecule type" value="Genomic_DNA"/>
</dbReference>
<organism evidence="1 2">
    <name type="scientific">Prunus dulcis</name>
    <name type="common">Almond</name>
    <name type="synonym">Amygdalus dulcis</name>
    <dbReference type="NCBI Taxonomy" id="3755"/>
    <lineage>
        <taxon>Eukaryota</taxon>
        <taxon>Viridiplantae</taxon>
        <taxon>Streptophyta</taxon>
        <taxon>Embryophyta</taxon>
        <taxon>Tracheophyta</taxon>
        <taxon>Spermatophyta</taxon>
        <taxon>Magnoliopsida</taxon>
        <taxon>eudicotyledons</taxon>
        <taxon>Gunneridae</taxon>
        <taxon>Pentapetalae</taxon>
        <taxon>rosids</taxon>
        <taxon>fabids</taxon>
        <taxon>Rosales</taxon>
        <taxon>Rosaceae</taxon>
        <taxon>Amygdaloideae</taxon>
        <taxon>Amygdaleae</taxon>
        <taxon>Prunus</taxon>
    </lineage>
</organism>
<feature type="non-terminal residue" evidence="1">
    <location>
        <position position="1"/>
    </location>
</feature>
<dbReference type="Gramene" id="VVA41430">
    <property type="protein sequence ID" value="VVA41430"/>
    <property type="gene ID" value="Prudul26B022364"/>
</dbReference>
<accession>A0A5E4GNU2</accession>
<dbReference type="AlphaFoldDB" id="A0A5E4GNU2"/>
<name>A0A5E4GNU2_PRUDU</name>
<protein>
    <submittedName>
        <fullName evidence="1">Uncharacterized protein</fullName>
    </submittedName>
</protein>
<proteinExistence type="predicted"/>
<dbReference type="InParanoid" id="A0A5E4GNU2"/>
<dbReference type="Proteomes" id="UP000327085">
    <property type="component" value="Unassembled WGS sequence"/>
</dbReference>